<dbReference type="InterPro" id="IPR016039">
    <property type="entry name" value="Thiolase-like"/>
</dbReference>
<evidence type="ECO:0000256" key="4">
    <source>
        <dbReference type="SAM" id="MobiDB-lite"/>
    </source>
</evidence>
<feature type="domain" description="Beta-ketoacyl-[acyl-carrier-protein] synthase III C-terminal" evidence="6">
    <location>
        <begin position="361"/>
        <end position="441"/>
    </location>
</feature>
<evidence type="ECO:0000256" key="1">
    <source>
        <dbReference type="ARBA" id="ARBA00005531"/>
    </source>
</evidence>
<feature type="region of interest" description="Disordered" evidence="4">
    <location>
        <begin position="18"/>
        <end position="56"/>
    </location>
</feature>
<keyword evidence="3" id="KW-0808">Transferase</keyword>
<dbReference type="Pfam" id="PF08392">
    <property type="entry name" value="FAE1_CUT1_RppA"/>
    <property type="match status" value="1"/>
</dbReference>
<gene>
    <name evidence="7" type="ORF">OEZ85_006505</name>
</gene>
<proteinExistence type="inferred from homology"/>
<sequence>MQDNTKVHLSVHIASLDVPNPPSQVEASKPFDGPSCQLPRGAGSCPTEGVQAADQPGCRTDAPEELKVDFIASQEAARSWKVATPEKVDFVSKIFLASGISTTRTAIPACLQPTQTQEPKTDLHSAQAEAKMVYGQVISEVLRKTGLAATDIDILITNTSIYCPTPSIASMVINMFSMREDVQAYHLGGMGCAFGVVGLNMVRDMLKAHPGKTCLFVSSEIITGAFYPGHRKEALVTNALFRMGGTASILTNNPAWRSRSKYQLQHCLRVHTGASDRAYNALNWEPDEEGINGMVITKTLPSEAANVLEKGVRRMTPRIMTWGQYAEAAVNYIQQAAAQVSNGKLCAAPAPYQPDYTRCADHFLLHAGGYAILRGIQKGLRLPAQAMMPSFASLRDFGNTSSASTWYTWSYIESTDGVRKGQTVLQIGVGGGMKSGVAYWRALRDVRDIHPCWAHLGGKALTEADLPRPISNTYKSIFDLPSTRTAAEQQQVIQATNAAPRVTLADAQQAAAAAEVIKLHAEAARSEGAAAVAAH</sequence>
<evidence type="ECO:0000256" key="2">
    <source>
        <dbReference type="ARBA" id="ARBA00012307"/>
    </source>
</evidence>
<dbReference type="InterPro" id="IPR013747">
    <property type="entry name" value="ACP_syn_III_C"/>
</dbReference>
<dbReference type="SUPFAM" id="SSF53901">
    <property type="entry name" value="Thiolase-like"/>
    <property type="match status" value="2"/>
</dbReference>
<accession>A0ABY8TUX6</accession>
<dbReference type="Proteomes" id="UP001244341">
    <property type="component" value="Chromosome 4b"/>
</dbReference>
<protein>
    <recommendedName>
        <fullName evidence="2">very-long-chain 3-oxoacyl-CoA synthase</fullName>
        <ecNumber evidence="2">2.3.1.199</ecNumber>
    </recommendedName>
</protein>
<organism evidence="7 8">
    <name type="scientific">Tetradesmus obliquus</name>
    <name type="common">Green alga</name>
    <name type="synonym">Acutodesmus obliquus</name>
    <dbReference type="NCBI Taxonomy" id="3088"/>
    <lineage>
        <taxon>Eukaryota</taxon>
        <taxon>Viridiplantae</taxon>
        <taxon>Chlorophyta</taxon>
        <taxon>core chlorophytes</taxon>
        <taxon>Chlorophyceae</taxon>
        <taxon>CS clade</taxon>
        <taxon>Sphaeropleales</taxon>
        <taxon>Scenedesmaceae</taxon>
        <taxon>Tetradesmus</taxon>
    </lineage>
</organism>
<dbReference type="EC" id="2.3.1.199" evidence="2"/>
<dbReference type="InterPro" id="IPR012392">
    <property type="entry name" value="3-ktacl-CoA_syn"/>
</dbReference>
<evidence type="ECO:0000256" key="3">
    <source>
        <dbReference type="ARBA" id="ARBA00022679"/>
    </source>
</evidence>
<evidence type="ECO:0000313" key="7">
    <source>
        <dbReference type="EMBL" id="WIA12885.1"/>
    </source>
</evidence>
<evidence type="ECO:0000313" key="8">
    <source>
        <dbReference type="Proteomes" id="UP001244341"/>
    </source>
</evidence>
<evidence type="ECO:0000259" key="6">
    <source>
        <dbReference type="Pfam" id="PF08541"/>
    </source>
</evidence>
<reference evidence="7 8" key="1">
    <citation type="submission" date="2023-05" db="EMBL/GenBank/DDBJ databases">
        <title>A 100% complete, gapless, phased diploid assembly of the Scenedesmus obliquus UTEX 3031 genome.</title>
        <authorList>
            <person name="Biondi T.C."/>
            <person name="Hanschen E.R."/>
            <person name="Kwon T."/>
            <person name="Eng W."/>
            <person name="Kruse C.P.S."/>
            <person name="Koehler S.I."/>
            <person name="Kunde Y."/>
            <person name="Gleasner C.D."/>
            <person name="You Mak K.T."/>
            <person name="Polle J."/>
            <person name="Hovde B.T."/>
            <person name="Starkenburg S.R."/>
        </authorList>
    </citation>
    <scope>NUCLEOTIDE SEQUENCE [LARGE SCALE GENOMIC DNA]</scope>
    <source>
        <strain evidence="7 8">DOE0152z</strain>
    </source>
</reference>
<keyword evidence="8" id="KW-1185">Reference proteome</keyword>
<comment type="similarity">
    <text evidence="1">Belongs to the thiolase-like superfamily. Chalcone/stilbene synthases family.</text>
</comment>
<dbReference type="PANTHER" id="PTHR31561">
    <property type="entry name" value="3-KETOACYL-COA SYNTHASE"/>
    <property type="match status" value="1"/>
</dbReference>
<evidence type="ECO:0000259" key="5">
    <source>
        <dbReference type="Pfam" id="PF08392"/>
    </source>
</evidence>
<dbReference type="Gene3D" id="3.40.47.10">
    <property type="match status" value="1"/>
</dbReference>
<name>A0ABY8TUX6_TETOB</name>
<dbReference type="InterPro" id="IPR013601">
    <property type="entry name" value="FAE1_typ3_polyketide_synth"/>
</dbReference>
<dbReference type="EMBL" id="CP126211">
    <property type="protein sequence ID" value="WIA12885.1"/>
    <property type="molecule type" value="Genomic_DNA"/>
</dbReference>
<dbReference type="Pfam" id="PF08541">
    <property type="entry name" value="ACP_syn_III_C"/>
    <property type="match status" value="1"/>
</dbReference>
<feature type="domain" description="FAE" evidence="5">
    <location>
        <begin position="62"/>
        <end position="334"/>
    </location>
</feature>